<dbReference type="RefSeq" id="WP_167360707.1">
    <property type="nucleotide sequence ID" value="NZ_CBCSKY010000020.1"/>
</dbReference>
<sequence length="53" mass="5764">MDIHSDSYKIAALSDRKDAVEVIRQAEEAIARMTGNTAVTLIAYEKTDGPAIN</sequence>
<dbReference type="EMBL" id="FNDX01000020">
    <property type="protein sequence ID" value="SDJ61214.1"/>
    <property type="molecule type" value="Genomic_DNA"/>
</dbReference>
<keyword evidence="2" id="KW-1185">Reference proteome</keyword>
<name>A0A1G8V5T0_9BACL</name>
<dbReference type="AlphaFoldDB" id="A0A1G8V5T0"/>
<dbReference type="Proteomes" id="UP000199050">
    <property type="component" value="Unassembled WGS sequence"/>
</dbReference>
<accession>A0A1G8V5T0</accession>
<evidence type="ECO:0000313" key="1">
    <source>
        <dbReference type="EMBL" id="SDJ61214.1"/>
    </source>
</evidence>
<gene>
    <name evidence="1" type="ORF">SAMN05216192_12049</name>
</gene>
<dbReference type="STRING" id="1174501.SAMN05216192_12049"/>
<evidence type="ECO:0000313" key="2">
    <source>
        <dbReference type="Proteomes" id="UP000199050"/>
    </source>
</evidence>
<proteinExistence type="predicted"/>
<protein>
    <submittedName>
        <fullName evidence="1">Uncharacterized protein</fullName>
    </submittedName>
</protein>
<organism evidence="1 2">
    <name type="scientific">Paenibacillus typhae</name>
    <dbReference type="NCBI Taxonomy" id="1174501"/>
    <lineage>
        <taxon>Bacteria</taxon>
        <taxon>Bacillati</taxon>
        <taxon>Bacillota</taxon>
        <taxon>Bacilli</taxon>
        <taxon>Bacillales</taxon>
        <taxon>Paenibacillaceae</taxon>
        <taxon>Paenibacillus</taxon>
    </lineage>
</organism>
<reference evidence="2" key="1">
    <citation type="submission" date="2016-10" db="EMBL/GenBank/DDBJ databases">
        <authorList>
            <person name="Varghese N."/>
            <person name="Submissions S."/>
        </authorList>
    </citation>
    <scope>NUCLEOTIDE SEQUENCE [LARGE SCALE GENOMIC DNA]</scope>
    <source>
        <strain evidence="2">CGMCC 1.11012</strain>
    </source>
</reference>